<dbReference type="SMART" id="SM01219">
    <property type="entry name" value="Frataxin_Cyay"/>
    <property type="match status" value="1"/>
</dbReference>
<name>A0ABM7YJD0_9BURK</name>
<dbReference type="PROSITE" id="PS01344">
    <property type="entry name" value="FRATAXIN_1"/>
    <property type="match status" value="1"/>
</dbReference>
<protein>
    <recommendedName>
        <fullName evidence="4">Iron-sulfur cluster assembly protein CyaY</fullName>
    </recommendedName>
</protein>
<reference evidence="5" key="1">
    <citation type="submission" date="2022-04" db="EMBL/GenBank/DDBJ databases">
        <title>Whole genome sequence of Sphaerotilus sp. FB-5.</title>
        <authorList>
            <person name="Takeda M."/>
            <person name="Narihara S."/>
            <person name="Akimoto M."/>
            <person name="Akimoto R."/>
            <person name="Nishiyashiki S."/>
            <person name="Murakami T."/>
        </authorList>
    </citation>
    <scope>NUCLEOTIDE SEQUENCE</scope>
    <source>
        <strain evidence="5">FB-5</strain>
    </source>
</reference>
<evidence type="ECO:0000256" key="4">
    <source>
        <dbReference type="HAMAP-Rule" id="MF_00142"/>
    </source>
</evidence>
<dbReference type="HAMAP" id="MF_00142">
    <property type="entry name" value="CyaY"/>
    <property type="match status" value="1"/>
</dbReference>
<keyword evidence="3 4" id="KW-0408">Iron</keyword>
<dbReference type="PROSITE" id="PS50810">
    <property type="entry name" value="FRATAXIN_2"/>
    <property type="match status" value="1"/>
</dbReference>
<comment type="similarity">
    <text evidence="1 4">Belongs to the frataxin family.</text>
</comment>
<keyword evidence="6" id="KW-1185">Reference proteome</keyword>
<dbReference type="InterPro" id="IPR002908">
    <property type="entry name" value="Frataxin/CyaY"/>
</dbReference>
<evidence type="ECO:0000256" key="1">
    <source>
        <dbReference type="ARBA" id="ARBA00008183"/>
    </source>
</evidence>
<evidence type="ECO:0000313" key="5">
    <source>
        <dbReference type="EMBL" id="BDI04402.1"/>
    </source>
</evidence>
<dbReference type="InterPro" id="IPR047584">
    <property type="entry name" value="CyaY"/>
</dbReference>
<dbReference type="NCBIfam" id="TIGR03421">
    <property type="entry name" value="FeS_CyaY"/>
    <property type="match status" value="1"/>
</dbReference>
<keyword evidence="2 4" id="KW-0479">Metal-binding</keyword>
<comment type="function">
    <text evidence="4">Involved in iron-sulfur (Fe-S) cluster assembly. May act as a regulator of Fe-S biogenesis.</text>
</comment>
<evidence type="ECO:0000256" key="2">
    <source>
        <dbReference type="ARBA" id="ARBA00022723"/>
    </source>
</evidence>
<proteinExistence type="inferred from homology"/>
<dbReference type="EMBL" id="AP025730">
    <property type="protein sequence ID" value="BDI04402.1"/>
    <property type="molecule type" value="Genomic_DNA"/>
</dbReference>
<dbReference type="Proteomes" id="UP001057498">
    <property type="component" value="Chromosome"/>
</dbReference>
<dbReference type="PANTHER" id="PTHR16821:SF2">
    <property type="entry name" value="FRATAXIN, MITOCHONDRIAL"/>
    <property type="match status" value="1"/>
</dbReference>
<dbReference type="Pfam" id="PF01491">
    <property type="entry name" value="Frataxin_Cyay"/>
    <property type="match status" value="1"/>
</dbReference>
<dbReference type="PANTHER" id="PTHR16821">
    <property type="entry name" value="FRATAXIN"/>
    <property type="match status" value="1"/>
</dbReference>
<organism evidence="5 6">
    <name type="scientific">Sphaerotilus microaerophilus</name>
    <dbReference type="NCBI Taxonomy" id="2914710"/>
    <lineage>
        <taxon>Bacteria</taxon>
        <taxon>Pseudomonadati</taxon>
        <taxon>Pseudomonadota</taxon>
        <taxon>Betaproteobacteria</taxon>
        <taxon>Burkholderiales</taxon>
        <taxon>Sphaerotilaceae</taxon>
        <taxon>Sphaerotilus</taxon>
    </lineage>
</organism>
<dbReference type="SUPFAM" id="SSF55387">
    <property type="entry name" value="Frataxin/Nqo15-like"/>
    <property type="match status" value="1"/>
</dbReference>
<evidence type="ECO:0000256" key="3">
    <source>
        <dbReference type="ARBA" id="ARBA00023004"/>
    </source>
</evidence>
<evidence type="ECO:0000313" key="6">
    <source>
        <dbReference type="Proteomes" id="UP001057498"/>
    </source>
</evidence>
<dbReference type="Gene3D" id="3.30.920.10">
    <property type="entry name" value="Frataxin/CyaY"/>
    <property type="match status" value="1"/>
</dbReference>
<accession>A0ABM7YJD0</accession>
<dbReference type="InterPro" id="IPR020895">
    <property type="entry name" value="Frataxin_CS"/>
</dbReference>
<dbReference type="InterPro" id="IPR036524">
    <property type="entry name" value="Frataxin/CyaY_sf"/>
</dbReference>
<gene>
    <name evidence="4 5" type="primary">cyaY</name>
    <name evidence="5" type="ORF">CATMQ487_13720</name>
</gene>
<dbReference type="RefSeq" id="WP_251972527.1">
    <property type="nucleotide sequence ID" value="NZ_AP025730.1"/>
</dbReference>
<sequence length="125" mass="13532">MEPNPASTAPAASPLSDADYRRLCDRVLGSIEASVDTWLQDDVIDIDSQRTGGLLELAFPGGSKVIVNTQPPLQELWLAARAGGFHFRHVDGAWRDTRSGEEFFEVLSAQASAQAAQPLRFIPPA</sequence>